<evidence type="ECO:0000256" key="6">
    <source>
        <dbReference type="ARBA" id="ARBA00023136"/>
    </source>
</evidence>
<dbReference type="InterPro" id="IPR051107">
    <property type="entry name" value="Auxin_Efflux_Carrier"/>
</dbReference>
<dbReference type="STRING" id="29655.A0A0K9P6Z4"/>
<dbReference type="PANTHER" id="PTHR31752:SF56">
    <property type="entry name" value="AUXIN EFFLUX CARRIER COMPONENT 6"/>
    <property type="match status" value="1"/>
</dbReference>
<dbReference type="GO" id="GO:0009734">
    <property type="term" value="P:auxin-activated signaling pathway"/>
    <property type="evidence" value="ECO:0007669"/>
    <property type="project" value="UniProtKB-UniRule"/>
</dbReference>
<dbReference type="NCBIfam" id="TIGR00946">
    <property type="entry name" value="2a69"/>
    <property type="match status" value="1"/>
</dbReference>
<name>A0A0K9P6Z4_ZOSMR</name>
<feature type="transmembrane region" description="Helical" evidence="8">
    <location>
        <begin position="492"/>
        <end position="511"/>
    </location>
</feature>
<feature type="transmembrane region" description="Helical" evidence="8">
    <location>
        <begin position="132"/>
        <end position="152"/>
    </location>
</feature>
<dbReference type="AlphaFoldDB" id="A0A0K9P6Z4"/>
<keyword evidence="5 8" id="KW-1133">Transmembrane helix</keyword>
<dbReference type="OrthoDB" id="1373506at2759"/>
<evidence type="ECO:0000256" key="2">
    <source>
        <dbReference type="ARBA" id="ARBA00009177"/>
    </source>
</evidence>
<feature type="transmembrane region" description="Helical" evidence="8">
    <location>
        <begin position="40"/>
        <end position="59"/>
    </location>
</feature>
<protein>
    <recommendedName>
        <fullName evidence="8">Auxin efflux carrier component</fullName>
    </recommendedName>
</protein>
<dbReference type="GO" id="GO:0005886">
    <property type="term" value="C:plasma membrane"/>
    <property type="evidence" value="ECO:0000318"/>
    <property type="project" value="GO_Central"/>
</dbReference>
<evidence type="ECO:0000256" key="7">
    <source>
        <dbReference type="ARBA" id="ARBA00023294"/>
    </source>
</evidence>
<dbReference type="Proteomes" id="UP000036987">
    <property type="component" value="Unassembled WGS sequence"/>
</dbReference>
<feature type="transmembrane region" description="Helical" evidence="8">
    <location>
        <begin position="7"/>
        <end position="28"/>
    </location>
</feature>
<comment type="subcellular location">
    <subcellularLocation>
        <location evidence="1 8">Membrane</location>
        <topology evidence="1 8">Multi-pass membrane protein</topology>
    </subcellularLocation>
</comment>
<evidence type="ECO:0000313" key="9">
    <source>
        <dbReference type="EMBL" id="KMZ64796.1"/>
    </source>
</evidence>
<evidence type="ECO:0000256" key="5">
    <source>
        <dbReference type="ARBA" id="ARBA00022989"/>
    </source>
</evidence>
<feature type="transmembrane region" description="Helical" evidence="8">
    <location>
        <begin position="99"/>
        <end position="120"/>
    </location>
</feature>
<dbReference type="GO" id="GO:0005783">
    <property type="term" value="C:endoplasmic reticulum"/>
    <property type="evidence" value="ECO:0000318"/>
    <property type="project" value="GO_Central"/>
</dbReference>
<gene>
    <name evidence="9" type="ORF">ZOSMA_34G00750</name>
</gene>
<feature type="transmembrane region" description="Helical" evidence="8">
    <location>
        <begin position="523"/>
        <end position="542"/>
    </location>
</feature>
<dbReference type="PANTHER" id="PTHR31752">
    <property type="entry name" value="AUXIN EFFLUX CARRIER COMPONENT 1B-RELATED"/>
    <property type="match status" value="1"/>
</dbReference>
<sequence length="545" mass="60113">MIGADDFYNVMCAMVPLYFAMFLAYGSVKWWKVFTPTQCSGINRFVAVFAVPVLSFHFISQNDPFQMDVRFLLADTLSKVFVLVALALPAVIFRCRLDWVITLFSVATLPNTLVMGIPLLEAMYGGFTRSLMVQLVVLQCIIWFVRLLVYPPSSLPAKVLIWLDIYLSMHNARRYTLLLFLFEYRAATILIRSNFPGEMAAAITDIEVDGDIISLDGRNQPLLTETDTDHNGNVHVHIRRSTSTVLESTSHSVDTSRHSNLSGAEIYSVNTRASSDAYSLQPTPRESNFEELDAADTPVWIKSPASTNSAGLKVFRPQYSPSNVVVVWEHGNRDHVVGDGNKAIESGEGKDISFRSTTKFMEDEADEEAGDSSKAQKMPGTGVMARLILTMVVRKLMRNPNTYSSVIGLVWSLVSCRWGLEMPILMKNSIKIISNAGLGMAMFSLGLFMALQPQIIACGAKLATISMVIRFVCGPTVMSVASIAVGMRGVKLHAAIVQAALPQGIVPFVFAREYGLHPDILSTGVIFGMLVSLPVTLLYYIFLGM</sequence>
<evidence type="ECO:0000256" key="8">
    <source>
        <dbReference type="RuleBase" id="RU362108"/>
    </source>
</evidence>
<organism evidence="9 10">
    <name type="scientific">Zostera marina</name>
    <name type="common">Eelgrass</name>
    <dbReference type="NCBI Taxonomy" id="29655"/>
    <lineage>
        <taxon>Eukaryota</taxon>
        <taxon>Viridiplantae</taxon>
        <taxon>Streptophyta</taxon>
        <taxon>Embryophyta</taxon>
        <taxon>Tracheophyta</taxon>
        <taxon>Spermatophyta</taxon>
        <taxon>Magnoliopsida</taxon>
        <taxon>Liliopsida</taxon>
        <taxon>Zosteraceae</taxon>
        <taxon>Zostera</taxon>
    </lineage>
</organism>
<keyword evidence="10" id="KW-1185">Reference proteome</keyword>
<reference evidence="10" key="1">
    <citation type="journal article" date="2016" name="Nature">
        <title>The genome of the seagrass Zostera marina reveals angiosperm adaptation to the sea.</title>
        <authorList>
            <person name="Olsen J.L."/>
            <person name="Rouze P."/>
            <person name="Verhelst B."/>
            <person name="Lin Y.-C."/>
            <person name="Bayer T."/>
            <person name="Collen J."/>
            <person name="Dattolo E."/>
            <person name="De Paoli E."/>
            <person name="Dittami S."/>
            <person name="Maumus F."/>
            <person name="Michel G."/>
            <person name="Kersting A."/>
            <person name="Lauritano C."/>
            <person name="Lohaus R."/>
            <person name="Toepel M."/>
            <person name="Tonon T."/>
            <person name="Vanneste K."/>
            <person name="Amirebrahimi M."/>
            <person name="Brakel J."/>
            <person name="Bostroem C."/>
            <person name="Chovatia M."/>
            <person name="Grimwood J."/>
            <person name="Jenkins J.W."/>
            <person name="Jueterbock A."/>
            <person name="Mraz A."/>
            <person name="Stam W.T."/>
            <person name="Tice H."/>
            <person name="Bornberg-Bauer E."/>
            <person name="Green P.J."/>
            <person name="Pearson G.A."/>
            <person name="Procaccini G."/>
            <person name="Duarte C.M."/>
            <person name="Schmutz J."/>
            <person name="Reusch T.B.H."/>
            <person name="Van de Peer Y."/>
        </authorList>
    </citation>
    <scope>NUCLEOTIDE SEQUENCE [LARGE SCALE GENOMIC DNA]</scope>
    <source>
        <strain evidence="10">cv. Finnish</strain>
    </source>
</reference>
<dbReference type="InterPro" id="IPR014024">
    <property type="entry name" value="Auxin_eff_plant"/>
</dbReference>
<dbReference type="InterPro" id="IPR004776">
    <property type="entry name" value="Mem_transp_PIN-like"/>
</dbReference>
<dbReference type="EMBL" id="LFYR01001099">
    <property type="protein sequence ID" value="KMZ64796.1"/>
    <property type="molecule type" value="Genomic_DNA"/>
</dbReference>
<keyword evidence="7 8" id="KW-0927">Auxin signaling pathway</keyword>
<comment type="function">
    <text evidence="8">May act as a component of the auxin efflux carrier.</text>
</comment>
<feature type="transmembrane region" description="Helical" evidence="8">
    <location>
        <begin position="432"/>
        <end position="451"/>
    </location>
</feature>
<evidence type="ECO:0000256" key="4">
    <source>
        <dbReference type="ARBA" id="ARBA00022692"/>
    </source>
</evidence>
<dbReference type="OMA" id="GRNPLCT"/>
<comment type="caution">
    <text evidence="8">Lacks conserved residue(s) required for the propagation of feature annotation.</text>
</comment>
<dbReference type="Pfam" id="PF03547">
    <property type="entry name" value="Mem_trans"/>
    <property type="match status" value="1"/>
</dbReference>
<accession>A0A0K9P6Z4</accession>
<evidence type="ECO:0000256" key="3">
    <source>
        <dbReference type="ARBA" id="ARBA00022448"/>
    </source>
</evidence>
<keyword evidence="4 8" id="KW-0812">Transmembrane</keyword>
<keyword evidence="3 8" id="KW-0813">Transport</keyword>
<feature type="transmembrane region" description="Helical" evidence="8">
    <location>
        <begin position="463"/>
        <end position="486"/>
    </location>
</feature>
<keyword evidence="6 8" id="KW-0472">Membrane</keyword>
<dbReference type="GO" id="GO:0009926">
    <property type="term" value="P:auxin polar transport"/>
    <property type="evidence" value="ECO:0000318"/>
    <property type="project" value="GO_Central"/>
</dbReference>
<comment type="caution">
    <text evidence="9">The sequence shown here is derived from an EMBL/GenBank/DDBJ whole genome shotgun (WGS) entry which is preliminary data.</text>
</comment>
<evidence type="ECO:0000256" key="1">
    <source>
        <dbReference type="ARBA" id="ARBA00004141"/>
    </source>
</evidence>
<dbReference type="GO" id="GO:0010329">
    <property type="term" value="F:auxin efflux transmembrane transporter activity"/>
    <property type="evidence" value="ECO:0000318"/>
    <property type="project" value="GO_Central"/>
</dbReference>
<proteinExistence type="inferred from homology"/>
<evidence type="ECO:0000313" key="10">
    <source>
        <dbReference type="Proteomes" id="UP000036987"/>
    </source>
</evidence>
<feature type="transmembrane region" description="Helical" evidence="8">
    <location>
        <begin position="71"/>
        <end position="93"/>
    </location>
</feature>
<comment type="similarity">
    <text evidence="2 8">Belongs to the auxin efflux carrier (TC 2.A.69.1) family.</text>
</comment>
<dbReference type="GO" id="GO:0010315">
    <property type="term" value="P:auxin export across the plasma membrane"/>
    <property type="evidence" value="ECO:0000318"/>
    <property type="project" value="GO_Central"/>
</dbReference>